<gene>
    <name evidence="2" type="ORF">A3L14_09070</name>
    <name evidence="3" type="ORF">AMR53_03235</name>
    <name evidence="4" type="ORF">SAMN05216170_0125</name>
</gene>
<organism evidence="3 5">
    <name type="scientific">Thermococcus thioreducens</name>
    <dbReference type="NCBI Taxonomy" id="277988"/>
    <lineage>
        <taxon>Archaea</taxon>
        <taxon>Methanobacteriati</taxon>
        <taxon>Methanobacteriota</taxon>
        <taxon>Thermococci</taxon>
        <taxon>Thermococcales</taxon>
        <taxon>Thermococcaceae</taxon>
        <taxon>Thermococcus</taxon>
    </lineage>
</organism>
<dbReference type="GeneID" id="33334574"/>
<dbReference type="Proteomes" id="UP000182125">
    <property type="component" value="Unassembled WGS sequence"/>
</dbReference>
<proteinExistence type="predicted"/>
<dbReference type="Proteomes" id="UP000250136">
    <property type="component" value="Chromosome"/>
</dbReference>
<dbReference type="Proteomes" id="UP000051862">
    <property type="component" value="Unassembled WGS sequence"/>
</dbReference>
<dbReference type="KEGG" id="ttd:A3L14_09070"/>
<evidence type="ECO:0000313" key="4">
    <source>
        <dbReference type="EMBL" id="SEV82153.1"/>
    </source>
</evidence>
<dbReference type="RefSeq" id="WP_055428899.1">
    <property type="nucleotide sequence ID" value="NZ_CP015105.1"/>
</dbReference>
<evidence type="ECO:0000313" key="7">
    <source>
        <dbReference type="Proteomes" id="UP000250136"/>
    </source>
</evidence>
<evidence type="ECO:0000313" key="6">
    <source>
        <dbReference type="Proteomes" id="UP000182125"/>
    </source>
</evidence>
<feature type="transmembrane region" description="Helical" evidence="1">
    <location>
        <begin position="137"/>
        <end position="155"/>
    </location>
</feature>
<dbReference type="PATRIC" id="fig|277988.4.peg.689"/>
<name>A0A0Q2RFY5_9EURY</name>
<feature type="transmembrane region" description="Helical" evidence="1">
    <location>
        <begin position="114"/>
        <end position="131"/>
    </location>
</feature>
<feature type="transmembrane region" description="Helical" evidence="1">
    <location>
        <begin position="206"/>
        <end position="227"/>
    </location>
</feature>
<sequence length="235" mass="27164">MQVRFERLIPFEDDDVKTVERVVLGLRFIHYVQGANEEIWNYAPRYIKERYETYFYLIDFPEKSFLIASTVPLKISVPCRKVLMLEGSRNSIAKRLKLHFLDPLNRRVNLQRTAGLNITSLLALAALGGVLLWLNPYLFALTLLILVLGLTPGNAKIAVRHGKEIAIFKRNERTYKAASLLAGMIYLVPLIKTIQDMYRDTRDIRVLVAILLVSTPMIILALMILYFQREWQDLV</sequence>
<accession>A0A0Q2RFY5</accession>
<dbReference type="EMBL" id="LIXN01000004">
    <property type="protein sequence ID" value="KQH82926.1"/>
    <property type="molecule type" value="Genomic_DNA"/>
</dbReference>
<dbReference type="EMBL" id="CP015105">
    <property type="protein sequence ID" value="ASJ13027.1"/>
    <property type="molecule type" value="Genomic_DNA"/>
</dbReference>
<dbReference type="EMBL" id="FOIW01000001">
    <property type="protein sequence ID" value="SEV82153.1"/>
    <property type="molecule type" value="Genomic_DNA"/>
</dbReference>
<evidence type="ECO:0000256" key="1">
    <source>
        <dbReference type="SAM" id="Phobius"/>
    </source>
</evidence>
<dbReference type="OrthoDB" id="100434at2157"/>
<evidence type="ECO:0000313" key="2">
    <source>
        <dbReference type="EMBL" id="ASJ13027.1"/>
    </source>
</evidence>
<keyword evidence="1" id="KW-0812">Transmembrane</keyword>
<dbReference type="AlphaFoldDB" id="A0A0Q2RFY5"/>
<reference evidence="3 5" key="1">
    <citation type="submission" date="2015-08" db="EMBL/GenBank/DDBJ databases">
        <title>Thermococcus thioreducens DSM 14981 genome sequencing.</title>
        <authorList>
            <person name="Hong S.-J."/>
            <person name="Kim M.-C."/>
            <person name="Shin J.-H."/>
        </authorList>
    </citation>
    <scope>NUCLEOTIDE SEQUENCE [LARGE SCALE GENOMIC DNA]</scope>
    <source>
        <strain evidence="3 5">DSM 14981</strain>
    </source>
</reference>
<evidence type="ECO:0000313" key="5">
    <source>
        <dbReference type="Proteomes" id="UP000051862"/>
    </source>
</evidence>
<evidence type="ECO:0000313" key="3">
    <source>
        <dbReference type="EMBL" id="KQH82926.1"/>
    </source>
</evidence>
<protein>
    <submittedName>
        <fullName evidence="3">Uncharacterized protein</fullName>
    </submittedName>
</protein>
<keyword evidence="1" id="KW-0472">Membrane</keyword>
<keyword evidence="7" id="KW-1185">Reference proteome</keyword>
<keyword evidence="1" id="KW-1133">Transmembrane helix</keyword>
<reference evidence="4 6" key="3">
    <citation type="submission" date="2016-10" db="EMBL/GenBank/DDBJ databases">
        <authorList>
            <person name="de Groot N.N."/>
        </authorList>
    </citation>
    <scope>NUCLEOTIDE SEQUENCE [LARGE SCALE GENOMIC DNA]</scope>
    <source>
        <strain evidence="4 6">OGL-20</strain>
    </source>
</reference>
<reference evidence="2 7" key="2">
    <citation type="submission" date="2016-04" db="EMBL/GenBank/DDBJ databases">
        <title>Complete genome sequence of Thermococcus thioreducens type strain OGL-20P.</title>
        <authorList>
            <person name="Oger P.M."/>
        </authorList>
    </citation>
    <scope>NUCLEOTIDE SEQUENCE [LARGE SCALE GENOMIC DNA]</scope>
    <source>
        <strain evidence="2 7">OGL-20P</strain>
    </source>
</reference>